<sequence>MTYLQLLAAVGDLALIVLLPAVIIMARILWGIKTNDLPHIHEELVKLGGKKHG</sequence>
<dbReference type="EMBL" id="LAZR01032396">
    <property type="protein sequence ID" value="KKL51009.1"/>
    <property type="molecule type" value="Genomic_DNA"/>
</dbReference>
<proteinExistence type="predicted"/>
<evidence type="ECO:0000256" key="1">
    <source>
        <dbReference type="SAM" id="Phobius"/>
    </source>
</evidence>
<dbReference type="AlphaFoldDB" id="A0A0F9CPA4"/>
<keyword evidence="1" id="KW-0812">Transmembrane</keyword>
<gene>
    <name evidence="2" type="ORF">LCGC14_2299760</name>
</gene>
<reference evidence="2" key="1">
    <citation type="journal article" date="2015" name="Nature">
        <title>Complex archaea that bridge the gap between prokaryotes and eukaryotes.</title>
        <authorList>
            <person name="Spang A."/>
            <person name="Saw J.H."/>
            <person name="Jorgensen S.L."/>
            <person name="Zaremba-Niedzwiedzka K."/>
            <person name="Martijn J."/>
            <person name="Lind A.E."/>
            <person name="van Eijk R."/>
            <person name="Schleper C."/>
            <person name="Guy L."/>
            <person name="Ettema T.J."/>
        </authorList>
    </citation>
    <scope>NUCLEOTIDE SEQUENCE</scope>
</reference>
<comment type="caution">
    <text evidence="2">The sequence shown here is derived from an EMBL/GenBank/DDBJ whole genome shotgun (WGS) entry which is preliminary data.</text>
</comment>
<evidence type="ECO:0000313" key="2">
    <source>
        <dbReference type="EMBL" id="KKL51009.1"/>
    </source>
</evidence>
<organism evidence="2">
    <name type="scientific">marine sediment metagenome</name>
    <dbReference type="NCBI Taxonomy" id="412755"/>
    <lineage>
        <taxon>unclassified sequences</taxon>
        <taxon>metagenomes</taxon>
        <taxon>ecological metagenomes</taxon>
    </lineage>
</organism>
<feature type="transmembrane region" description="Helical" evidence="1">
    <location>
        <begin position="6"/>
        <end position="30"/>
    </location>
</feature>
<name>A0A0F9CPA4_9ZZZZ</name>
<keyword evidence="1" id="KW-1133">Transmembrane helix</keyword>
<protein>
    <submittedName>
        <fullName evidence="2">Uncharacterized protein</fullName>
    </submittedName>
</protein>
<accession>A0A0F9CPA4</accession>
<keyword evidence="1" id="KW-0472">Membrane</keyword>